<proteinExistence type="inferred from homology"/>
<dbReference type="STRING" id="35814.BBB42_12405"/>
<dbReference type="SUPFAM" id="SSF88946">
    <property type="entry name" value="Sigma2 domain of RNA polymerase sigma factors"/>
    <property type="match status" value="1"/>
</dbReference>
<dbReference type="Proteomes" id="UP000026682">
    <property type="component" value="Unassembled WGS sequence"/>
</dbReference>
<dbReference type="GO" id="GO:0003677">
    <property type="term" value="F:DNA binding"/>
    <property type="evidence" value="ECO:0007669"/>
    <property type="project" value="InterPro"/>
</dbReference>
<dbReference type="PANTHER" id="PTHR43133:SF63">
    <property type="entry name" value="RNA POLYMERASE SIGMA FACTOR FECI-RELATED"/>
    <property type="match status" value="1"/>
</dbReference>
<evidence type="ECO:0000313" key="7">
    <source>
        <dbReference type="EMBL" id="KAK95514.1"/>
    </source>
</evidence>
<dbReference type="InterPro" id="IPR007627">
    <property type="entry name" value="RNA_pol_sigma70_r2"/>
</dbReference>
<dbReference type="InterPro" id="IPR039425">
    <property type="entry name" value="RNA_pol_sigma-70-like"/>
</dbReference>
<gene>
    <name evidence="7" type="ORF">L497_1827</name>
</gene>
<organism evidence="7 8">
    <name type="scientific">Bordetella holmesii CDC-H585-BH</name>
    <dbReference type="NCBI Taxonomy" id="1331206"/>
    <lineage>
        <taxon>Bacteria</taxon>
        <taxon>Pseudomonadati</taxon>
        <taxon>Pseudomonadota</taxon>
        <taxon>Betaproteobacteria</taxon>
        <taxon>Burkholderiales</taxon>
        <taxon>Alcaligenaceae</taxon>
        <taxon>Bordetella</taxon>
    </lineage>
</organism>
<dbReference type="AlphaFoldDB" id="A0A158M6C3"/>
<dbReference type="InterPro" id="IPR013249">
    <property type="entry name" value="RNA_pol_sigma70_r4_t2"/>
</dbReference>
<dbReference type="Pfam" id="PF08281">
    <property type="entry name" value="Sigma70_r4_2"/>
    <property type="match status" value="1"/>
</dbReference>
<dbReference type="PANTHER" id="PTHR43133">
    <property type="entry name" value="RNA POLYMERASE ECF-TYPE SIGMA FACTO"/>
    <property type="match status" value="1"/>
</dbReference>
<dbReference type="InterPro" id="IPR013325">
    <property type="entry name" value="RNA_pol_sigma_r2"/>
</dbReference>
<reference evidence="7 8" key="1">
    <citation type="submission" date="2014-03" db="EMBL/GenBank/DDBJ databases">
        <title>Genome sequence of Bordetella holmseii.</title>
        <authorList>
            <person name="Harvill E."/>
            <person name="Goodfield L.L."/>
            <person name="Ivanov Y."/>
            <person name="Meyer J.A."/>
            <person name="Newth C."/>
            <person name="Cassiday P."/>
            <person name="Tondella M.L."/>
            <person name="Liao P."/>
            <person name="Zimmerman J."/>
            <person name="Meert K."/>
            <person name="Wessel D."/>
            <person name="Berger J."/>
            <person name="Dean J.M."/>
            <person name="Holubkov R."/>
            <person name="Burr J."/>
            <person name="Liu T."/>
            <person name="Brinkac L.M."/>
            <person name="Sanka R."/>
            <person name="Kim M."/>
            <person name="Losada L."/>
        </authorList>
    </citation>
    <scope>NUCLEOTIDE SEQUENCE [LARGE SCALE GENOMIC DNA]</scope>
    <source>
        <strain evidence="7 8">CDC-H585-BH</strain>
    </source>
</reference>
<evidence type="ECO:0000313" key="8">
    <source>
        <dbReference type="Proteomes" id="UP000026682"/>
    </source>
</evidence>
<dbReference type="GO" id="GO:0016987">
    <property type="term" value="F:sigma factor activity"/>
    <property type="evidence" value="ECO:0007669"/>
    <property type="project" value="UniProtKB-KW"/>
</dbReference>
<dbReference type="InterPro" id="IPR013324">
    <property type="entry name" value="RNA_pol_sigma_r3/r4-like"/>
</dbReference>
<dbReference type="Gene3D" id="1.10.10.10">
    <property type="entry name" value="Winged helix-like DNA-binding domain superfamily/Winged helix DNA-binding domain"/>
    <property type="match status" value="1"/>
</dbReference>
<keyword evidence="3" id="KW-0731">Sigma factor</keyword>
<evidence type="ECO:0000256" key="4">
    <source>
        <dbReference type="ARBA" id="ARBA00023163"/>
    </source>
</evidence>
<dbReference type="RefSeq" id="WP_005019769.1">
    <property type="nucleotide sequence ID" value="NZ_JFZZ01000054.1"/>
</dbReference>
<protein>
    <submittedName>
        <fullName evidence="7">Sigma-70, region 4</fullName>
    </submittedName>
</protein>
<keyword evidence="4" id="KW-0804">Transcription</keyword>
<dbReference type="NCBIfam" id="TIGR02937">
    <property type="entry name" value="sigma70-ECF"/>
    <property type="match status" value="1"/>
</dbReference>
<dbReference type="EMBL" id="JFZZ01000054">
    <property type="protein sequence ID" value="KAK95514.1"/>
    <property type="molecule type" value="Genomic_DNA"/>
</dbReference>
<dbReference type="NCBIfam" id="NF008889">
    <property type="entry name" value="PRK11924.1-1"/>
    <property type="match status" value="1"/>
</dbReference>
<keyword evidence="2" id="KW-0805">Transcription regulation</keyword>
<dbReference type="Pfam" id="PF04542">
    <property type="entry name" value="Sigma70_r2"/>
    <property type="match status" value="1"/>
</dbReference>
<comment type="caution">
    <text evidence="7">The sequence shown here is derived from an EMBL/GenBank/DDBJ whole genome shotgun (WGS) entry which is preliminary data.</text>
</comment>
<dbReference type="InterPro" id="IPR014284">
    <property type="entry name" value="RNA_pol_sigma-70_dom"/>
</dbReference>
<name>A0A158M6C3_9BORD</name>
<dbReference type="GO" id="GO:0006352">
    <property type="term" value="P:DNA-templated transcription initiation"/>
    <property type="evidence" value="ECO:0007669"/>
    <property type="project" value="InterPro"/>
</dbReference>
<evidence type="ECO:0000256" key="1">
    <source>
        <dbReference type="ARBA" id="ARBA00010641"/>
    </source>
</evidence>
<comment type="similarity">
    <text evidence="1">Belongs to the sigma-70 factor family. ECF subfamily.</text>
</comment>
<feature type="domain" description="RNA polymerase sigma-70 region 2" evidence="5">
    <location>
        <begin position="24"/>
        <end position="82"/>
    </location>
</feature>
<dbReference type="Gene3D" id="1.10.1740.10">
    <property type="match status" value="1"/>
</dbReference>
<feature type="domain" description="RNA polymerase sigma factor 70 region 4 type 2" evidence="6">
    <location>
        <begin position="113"/>
        <end position="165"/>
    </location>
</feature>
<evidence type="ECO:0000256" key="2">
    <source>
        <dbReference type="ARBA" id="ARBA00023015"/>
    </source>
</evidence>
<dbReference type="PATRIC" id="fig|1331206.3.peg.1521"/>
<dbReference type="InterPro" id="IPR036388">
    <property type="entry name" value="WH-like_DNA-bd_sf"/>
</dbReference>
<accession>A0A158M6C3</accession>
<evidence type="ECO:0000256" key="3">
    <source>
        <dbReference type="ARBA" id="ARBA00023082"/>
    </source>
</evidence>
<dbReference type="SUPFAM" id="SSF88659">
    <property type="entry name" value="Sigma3 and sigma4 domains of RNA polymerase sigma factors"/>
    <property type="match status" value="1"/>
</dbReference>
<evidence type="ECO:0000259" key="6">
    <source>
        <dbReference type="Pfam" id="PF08281"/>
    </source>
</evidence>
<sequence>MLSPSTLLSDQQLLVRIHTEDRVWLLGRLYTRLRNIEDAEDIAGDTFVQLIQTPRLASVREPRALIITIAKRLVWKLWRRRELEAAWLESLFAQGEALAPSPQEQLSALQTLQQVDQILDGLSFKARAAFLYSQLDGLTHKEIAASLGVSVSMVRQYIAQALARCYALAEST</sequence>
<dbReference type="CDD" id="cd06171">
    <property type="entry name" value="Sigma70_r4"/>
    <property type="match status" value="1"/>
</dbReference>
<evidence type="ECO:0000259" key="5">
    <source>
        <dbReference type="Pfam" id="PF04542"/>
    </source>
</evidence>